<proteinExistence type="predicted"/>
<comment type="caution">
    <text evidence="2">The sequence shown here is derived from an EMBL/GenBank/DDBJ whole genome shotgun (WGS) entry which is preliminary data.</text>
</comment>
<dbReference type="Proteomes" id="UP001500002">
    <property type="component" value="Unassembled WGS sequence"/>
</dbReference>
<organism evidence="2 3">
    <name type="scientific">Agromyces neolithicus</name>
    <dbReference type="NCBI Taxonomy" id="269420"/>
    <lineage>
        <taxon>Bacteria</taxon>
        <taxon>Bacillati</taxon>
        <taxon>Actinomycetota</taxon>
        <taxon>Actinomycetes</taxon>
        <taxon>Micrococcales</taxon>
        <taxon>Microbacteriaceae</taxon>
        <taxon>Agromyces</taxon>
    </lineage>
</organism>
<accession>A0ABP4YBR3</accession>
<protein>
    <submittedName>
        <fullName evidence="2">Uncharacterized protein</fullName>
    </submittedName>
</protein>
<sequence length="130" mass="13477">MDRRRAGKSAFRVLYDDAGVPGGGVGGDRHDGSLLIVAPHPAERCRAGLQSDVEPLVDGNVGEGQLLAGRDGRAVDAEREFAGLMVSGVDDLGGRLGRRGLLARRGPHSTSSAAPPNGPPFCADVPVSRR</sequence>
<keyword evidence="3" id="KW-1185">Reference proteome</keyword>
<reference evidence="3" key="1">
    <citation type="journal article" date="2019" name="Int. J. Syst. Evol. Microbiol.">
        <title>The Global Catalogue of Microorganisms (GCM) 10K type strain sequencing project: providing services to taxonomists for standard genome sequencing and annotation.</title>
        <authorList>
            <consortium name="The Broad Institute Genomics Platform"/>
            <consortium name="The Broad Institute Genome Sequencing Center for Infectious Disease"/>
            <person name="Wu L."/>
            <person name="Ma J."/>
        </authorList>
    </citation>
    <scope>NUCLEOTIDE SEQUENCE [LARGE SCALE GENOMIC DNA]</scope>
    <source>
        <strain evidence="3">JCM 14322</strain>
    </source>
</reference>
<feature type="region of interest" description="Disordered" evidence="1">
    <location>
        <begin position="100"/>
        <end position="130"/>
    </location>
</feature>
<dbReference type="EMBL" id="BAAANJ010000004">
    <property type="protein sequence ID" value="GAA1806572.1"/>
    <property type="molecule type" value="Genomic_DNA"/>
</dbReference>
<gene>
    <name evidence="2" type="ORF">GCM10009749_13530</name>
</gene>
<evidence type="ECO:0000313" key="3">
    <source>
        <dbReference type="Proteomes" id="UP001500002"/>
    </source>
</evidence>
<name>A0ABP4YBR3_9MICO</name>
<evidence type="ECO:0000256" key="1">
    <source>
        <dbReference type="SAM" id="MobiDB-lite"/>
    </source>
</evidence>
<evidence type="ECO:0000313" key="2">
    <source>
        <dbReference type="EMBL" id="GAA1806572.1"/>
    </source>
</evidence>